<dbReference type="AlphaFoldDB" id="A0A0F9BLV6"/>
<evidence type="ECO:0000313" key="1">
    <source>
        <dbReference type="EMBL" id="KKL22829.1"/>
    </source>
</evidence>
<reference evidence="1" key="1">
    <citation type="journal article" date="2015" name="Nature">
        <title>Complex archaea that bridge the gap between prokaryotes and eukaryotes.</title>
        <authorList>
            <person name="Spang A."/>
            <person name="Saw J.H."/>
            <person name="Jorgensen S.L."/>
            <person name="Zaremba-Niedzwiedzka K."/>
            <person name="Martijn J."/>
            <person name="Lind A.E."/>
            <person name="van Eijk R."/>
            <person name="Schleper C."/>
            <person name="Guy L."/>
            <person name="Ettema T.J."/>
        </authorList>
    </citation>
    <scope>NUCLEOTIDE SEQUENCE</scope>
</reference>
<gene>
    <name evidence="1" type="ORF">LCGC14_2431480</name>
</gene>
<accession>A0A0F9BLV6</accession>
<organism evidence="1">
    <name type="scientific">marine sediment metagenome</name>
    <dbReference type="NCBI Taxonomy" id="412755"/>
    <lineage>
        <taxon>unclassified sequences</taxon>
        <taxon>metagenomes</taxon>
        <taxon>ecological metagenomes</taxon>
    </lineage>
</organism>
<name>A0A0F9BLV6_9ZZZZ</name>
<comment type="caution">
    <text evidence="1">The sequence shown here is derived from an EMBL/GenBank/DDBJ whole genome shotgun (WGS) entry which is preliminary data.</text>
</comment>
<protein>
    <submittedName>
        <fullName evidence="1">Uncharacterized protein</fullName>
    </submittedName>
</protein>
<dbReference type="EMBL" id="LAZR01037195">
    <property type="protein sequence ID" value="KKL22829.1"/>
    <property type="molecule type" value="Genomic_DNA"/>
</dbReference>
<sequence>MTDTDTQRTADAARRAGRAMGRKAFLAGLRRVPALDPEVMQFMEHTTQKHRELGRDVPSLLPFLDSWSQGWDAENLKPGAVWVERVTA</sequence>
<proteinExistence type="predicted"/>